<dbReference type="PROSITE" id="PS51918">
    <property type="entry name" value="RADICAL_SAM"/>
    <property type="match status" value="1"/>
</dbReference>
<evidence type="ECO:0000259" key="5">
    <source>
        <dbReference type="PROSITE" id="PS51918"/>
    </source>
</evidence>
<dbReference type="EMBL" id="JADBEB010000001">
    <property type="protein sequence ID" value="MBE1489492.1"/>
    <property type="molecule type" value="Genomic_DNA"/>
</dbReference>
<accession>A0A927M9D7</accession>
<dbReference type="GO" id="GO:0003824">
    <property type="term" value="F:catalytic activity"/>
    <property type="evidence" value="ECO:0007669"/>
    <property type="project" value="InterPro"/>
</dbReference>
<evidence type="ECO:0000256" key="1">
    <source>
        <dbReference type="ARBA" id="ARBA00022691"/>
    </source>
</evidence>
<keyword evidence="1" id="KW-0949">S-adenosyl-L-methionine</keyword>
<evidence type="ECO:0000256" key="2">
    <source>
        <dbReference type="ARBA" id="ARBA00022723"/>
    </source>
</evidence>
<dbReference type="CDD" id="cd01335">
    <property type="entry name" value="Radical_SAM"/>
    <property type="match status" value="1"/>
</dbReference>
<dbReference type="InterPro" id="IPR013785">
    <property type="entry name" value="Aldolase_TIM"/>
</dbReference>
<comment type="caution">
    <text evidence="6">The sequence shown here is derived from an EMBL/GenBank/DDBJ whole genome shotgun (WGS) entry which is preliminary data.</text>
</comment>
<dbReference type="AlphaFoldDB" id="A0A927M9D7"/>
<sequence>MAHVLSSLSELFIWPHAGCNQRCVSCDIWQDTSRREIDATDVKRWADQWAALGVRKVVLVGGEPLMHRNLFGIAAPLRERGMKLELLSTGPLLSRYAEQVTTWFDAVLVSLDGPPTIHDEVRRVRHAFRLLEAGIAAVRKVNPDFTLFARCTVHRYNYRHLPETVRTAQRLGIDRISFIPADLTTEAFNRSGGWDEARQHDLAVPAAELPRLAAEIDRLSEECADSYASGLVEESPSHLRTYLYGHYRAFHGLAEHADRTCSRPWDSAVVEVDGTVRPCFFLEPYGNLHEAGDLHAVVNSPAAVHWRAELDVATNEVCQRCPCFRSVRPRSSPGGDRP</sequence>
<name>A0A927M9D7_9ACTN</name>
<dbReference type="InterPro" id="IPR050377">
    <property type="entry name" value="Radical_SAM_PqqE_MftC-like"/>
</dbReference>
<evidence type="ECO:0000256" key="4">
    <source>
        <dbReference type="ARBA" id="ARBA00023014"/>
    </source>
</evidence>
<proteinExistence type="predicted"/>
<dbReference type="SFLD" id="SFLDG01067">
    <property type="entry name" value="SPASM/twitch_domain_containing"/>
    <property type="match status" value="1"/>
</dbReference>
<reference evidence="6" key="1">
    <citation type="submission" date="2020-10" db="EMBL/GenBank/DDBJ databases">
        <title>Sequencing the genomes of 1000 actinobacteria strains.</title>
        <authorList>
            <person name="Klenk H.-P."/>
        </authorList>
    </citation>
    <scope>NUCLEOTIDE SEQUENCE</scope>
    <source>
        <strain evidence="6">DSM 46832</strain>
    </source>
</reference>
<dbReference type="GO" id="GO:0046872">
    <property type="term" value="F:metal ion binding"/>
    <property type="evidence" value="ECO:0007669"/>
    <property type="project" value="UniProtKB-KW"/>
</dbReference>
<gene>
    <name evidence="6" type="ORF">H4W31_005130</name>
</gene>
<dbReference type="RefSeq" id="WP_192768961.1">
    <property type="nucleotide sequence ID" value="NZ_JADBEB010000001.1"/>
</dbReference>
<dbReference type="InterPro" id="IPR023885">
    <property type="entry name" value="4Fe4S-binding_SPASM_dom"/>
</dbReference>
<evidence type="ECO:0000313" key="7">
    <source>
        <dbReference type="Proteomes" id="UP000649753"/>
    </source>
</evidence>
<evidence type="ECO:0000256" key="3">
    <source>
        <dbReference type="ARBA" id="ARBA00023004"/>
    </source>
</evidence>
<dbReference type="CDD" id="cd21109">
    <property type="entry name" value="SPASM"/>
    <property type="match status" value="1"/>
</dbReference>
<dbReference type="InterPro" id="IPR058240">
    <property type="entry name" value="rSAM_sf"/>
</dbReference>
<keyword evidence="2" id="KW-0479">Metal-binding</keyword>
<protein>
    <submittedName>
        <fullName evidence="6">Radical SAM protein with 4Fe4S-binding SPASM domain</fullName>
    </submittedName>
</protein>
<dbReference type="Proteomes" id="UP000649753">
    <property type="component" value="Unassembled WGS sequence"/>
</dbReference>
<keyword evidence="4" id="KW-0411">Iron-sulfur</keyword>
<organism evidence="6 7">
    <name type="scientific">Plantactinospora soyae</name>
    <dbReference type="NCBI Taxonomy" id="1544732"/>
    <lineage>
        <taxon>Bacteria</taxon>
        <taxon>Bacillati</taxon>
        <taxon>Actinomycetota</taxon>
        <taxon>Actinomycetes</taxon>
        <taxon>Micromonosporales</taxon>
        <taxon>Micromonosporaceae</taxon>
        <taxon>Plantactinospora</taxon>
    </lineage>
</organism>
<dbReference type="SUPFAM" id="SSF102114">
    <property type="entry name" value="Radical SAM enzymes"/>
    <property type="match status" value="1"/>
</dbReference>
<dbReference type="Pfam" id="PF04055">
    <property type="entry name" value="Radical_SAM"/>
    <property type="match status" value="1"/>
</dbReference>
<keyword evidence="7" id="KW-1185">Reference proteome</keyword>
<evidence type="ECO:0000313" key="6">
    <source>
        <dbReference type="EMBL" id="MBE1489492.1"/>
    </source>
</evidence>
<feature type="domain" description="Radical SAM core" evidence="5">
    <location>
        <begin position="1"/>
        <end position="228"/>
    </location>
</feature>
<dbReference type="PANTHER" id="PTHR11228">
    <property type="entry name" value="RADICAL SAM DOMAIN PROTEIN"/>
    <property type="match status" value="1"/>
</dbReference>
<dbReference type="PANTHER" id="PTHR11228:SF7">
    <property type="entry name" value="PQQA PEPTIDE CYCLASE"/>
    <property type="match status" value="1"/>
</dbReference>
<dbReference type="InterPro" id="IPR007197">
    <property type="entry name" value="rSAM"/>
</dbReference>
<dbReference type="Pfam" id="PF13186">
    <property type="entry name" value="SPASM"/>
    <property type="match status" value="1"/>
</dbReference>
<keyword evidence="3" id="KW-0408">Iron</keyword>
<dbReference type="GO" id="GO:0051536">
    <property type="term" value="F:iron-sulfur cluster binding"/>
    <property type="evidence" value="ECO:0007669"/>
    <property type="project" value="UniProtKB-KW"/>
</dbReference>
<dbReference type="SFLD" id="SFLDS00029">
    <property type="entry name" value="Radical_SAM"/>
    <property type="match status" value="1"/>
</dbReference>
<dbReference type="Gene3D" id="3.20.20.70">
    <property type="entry name" value="Aldolase class I"/>
    <property type="match status" value="1"/>
</dbReference>